<dbReference type="PANTHER" id="PTHR42884:SF23">
    <property type="entry name" value="FURIN-LIKE PROTEASE 2"/>
    <property type="match status" value="1"/>
</dbReference>
<gene>
    <name evidence="7" type="ORF">MGAL_10B014705</name>
</gene>
<sequence>VTTLGKSYTDNFGLTSAAVAVASGSIAVMLSAKSSLTNRDVMHILTRTALNNMTLQYKVTDTPFVCNDAGFQVSLQYGFGLLNVEAMVEEAIRWENVGTRLDCRVDFYPKPFP</sequence>
<dbReference type="Pfam" id="PF00082">
    <property type="entry name" value="Peptidase_S8"/>
    <property type="match status" value="1"/>
</dbReference>
<dbReference type="Proteomes" id="UP000596742">
    <property type="component" value="Unassembled WGS sequence"/>
</dbReference>
<accession>A0A8B6C471</accession>
<evidence type="ECO:0000256" key="3">
    <source>
        <dbReference type="ARBA" id="ARBA00022825"/>
    </source>
</evidence>
<evidence type="ECO:0000313" key="8">
    <source>
        <dbReference type="Proteomes" id="UP000596742"/>
    </source>
</evidence>
<dbReference type="Gene3D" id="3.40.50.200">
    <property type="entry name" value="Peptidase S8/S53 domain"/>
    <property type="match status" value="1"/>
</dbReference>
<evidence type="ECO:0000313" key="7">
    <source>
        <dbReference type="EMBL" id="VDH99616.1"/>
    </source>
</evidence>
<comment type="caution">
    <text evidence="7">The sequence shown here is derived from an EMBL/GenBank/DDBJ whole genome shotgun (WGS) entry which is preliminary data.</text>
</comment>
<evidence type="ECO:0000256" key="1">
    <source>
        <dbReference type="ARBA" id="ARBA00022670"/>
    </source>
</evidence>
<dbReference type="InterPro" id="IPR000209">
    <property type="entry name" value="Peptidase_S8/S53_dom"/>
</dbReference>
<feature type="domain" description="Peptidase S8/S53" evidence="6">
    <location>
        <begin position="3"/>
        <end position="80"/>
    </location>
</feature>
<dbReference type="PANTHER" id="PTHR42884">
    <property type="entry name" value="PROPROTEIN CONVERTASE SUBTILISIN/KEXIN-RELATED"/>
    <property type="match status" value="1"/>
</dbReference>
<evidence type="ECO:0000256" key="5">
    <source>
        <dbReference type="SAM" id="Phobius"/>
    </source>
</evidence>
<dbReference type="GO" id="GO:0016485">
    <property type="term" value="P:protein processing"/>
    <property type="evidence" value="ECO:0007669"/>
    <property type="project" value="TreeGrafter"/>
</dbReference>
<evidence type="ECO:0000259" key="6">
    <source>
        <dbReference type="Pfam" id="PF00082"/>
    </source>
</evidence>
<keyword evidence="4" id="KW-1015">Disulfide bond</keyword>
<keyword evidence="2" id="KW-0378">Hydrolase</keyword>
<protein>
    <recommendedName>
        <fullName evidence="6">Peptidase S8/S53 domain-containing protein</fullName>
    </recommendedName>
</protein>
<dbReference type="AlphaFoldDB" id="A0A8B6C471"/>
<dbReference type="GO" id="GO:0005802">
    <property type="term" value="C:trans-Golgi network"/>
    <property type="evidence" value="ECO:0007669"/>
    <property type="project" value="TreeGrafter"/>
</dbReference>
<feature type="non-terminal residue" evidence="7">
    <location>
        <position position="1"/>
    </location>
</feature>
<organism evidence="7 8">
    <name type="scientific">Mytilus galloprovincialis</name>
    <name type="common">Mediterranean mussel</name>
    <dbReference type="NCBI Taxonomy" id="29158"/>
    <lineage>
        <taxon>Eukaryota</taxon>
        <taxon>Metazoa</taxon>
        <taxon>Spiralia</taxon>
        <taxon>Lophotrochozoa</taxon>
        <taxon>Mollusca</taxon>
        <taxon>Bivalvia</taxon>
        <taxon>Autobranchia</taxon>
        <taxon>Pteriomorphia</taxon>
        <taxon>Mytilida</taxon>
        <taxon>Mytiloidea</taxon>
        <taxon>Mytilidae</taxon>
        <taxon>Mytilinae</taxon>
        <taxon>Mytilus</taxon>
    </lineage>
</organism>
<dbReference type="GO" id="GO:0000139">
    <property type="term" value="C:Golgi membrane"/>
    <property type="evidence" value="ECO:0007669"/>
    <property type="project" value="TreeGrafter"/>
</dbReference>
<keyword evidence="5" id="KW-0812">Transmembrane</keyword>
<keyword evidence="3" id="KW-0720">Serine protease</keyword>
<keyword evidence="5" id="KW-1133">Transmembrane helix</keyword>
<proteinExistence type="predicted"/>
<reference evidence="7" key="1">
    <citation type="submission" date="2018-11" db="EMBL/GenBank/DDBJ databases">
        <authorList>
            <person name="Alioto T."/>
            <person name="Alioto T."/>
        </authorList>
    </citation>
    <scope>NUCLEOTIDE SEQUENCE</scope>
</reference>
<evidence type="ECO:0000256" key="2">
    <source>
        <dbReference type="ARBA" id="ARBA00022801"/>
    </source>
</evidence>
<dbReference type="EMBL" id="UYJE01001158">
    <property type="protein sequence ID" value="VDH99616.1"/>
    <property type="molecule type" value="Genomic_DNA"/>
</dbReference>
<dbReference type="GO" id="GO:0004252">
    <property type="term" value="F:serine-type endopeptidase activity"/>
    <property type="evidence" value="ECO:0007669"/>
    <property type="project" value="InterPro"/>
</dbReference>
<evidence type="ECO:0000256" key="4">
    <source>
        <dbReference type="ARBA" id="ARBA00023157"/>
    </source>
</evidence>
<feature type="transmembrane region" description="Helical" evidence="5">
    <location>
        <begin position="12"/>
        <end position="32"/>
    </location>
</feature>
<dbReference type="InterPro" id="IPR036852">
    <property type="entry name" value="Peptidase_S8/S53_dom_sf"/>
</dbReference>
<feature type="non-terminal residue" evidence="7">
    <location>
        <position position="113"/>
    </location>
</feature>
<dbReference type="SUPFAM" id="SSF52743">
    <property type="entry name" value="Subtilisin-like"/>
    <property type="match status" value="1"/>
</dbReference>
<name>A0A8B6C471_MYTGA</name>
<keyword evidence="1" id="KW-0645">Protease</keyword>
<keyword evidence="8" id="KW-1185">Reference proteome</keyword>
<keyword evidence="5" id="KW-0472">Membrane</keyword>